<proteinExistence type="predicted"/>
<keyword evidence="1 5" id="KW-0808">Transferase</keyword>
<gene>
    <name evidence="5" type="ORF">FD16_GL001474</name>
</gene>
<sequence>MTKWVTKIIQPHTVDAVFKAKDDITTIAQSVGYDNMSIFRYAVDSDTDKMLNARLDGIVAGVDDGDIILYQYPNYLGERFDTDFVDHAHLMGAKVFIFAHDSEHIRGAEWDGYDEVEFFNNTDGIIAHNKAMRDKLIESGVAVPIINNYMFDYLYYGKNRWEDPKAEFEKELVFAGSLGKSDFLTNWDHQTKLAAFGRDEQKNLSPNVDYRGEFQQEELIKHLPYRFGLAWDTNLKDGGTYGEYTRFNNPHKVSMYLSQALPVVVWDEAGIAPFIVNNDLGIAISSLDNIDEELAKLSEERVAQLRRNAANMSKLLRQGYFTKRAILKMEELAEFGDITY</sequence>
<feature type="coiled-coil region" evidence="2">
    <location>
        <begin position="287"/>
        <end position="315"/>
    </location>
</feature>
<comment type="caution">
    <text evidence="5">The sequence shown here is derived from an EMBL/GenBank/DDBJ whole genome shotgun (WGS) entry which is preliminary data.</text>
</comment>
<evidence type="ECO:0000259" key="3">
    <source>
        <dbReference type="Pfam" id="PF26334"/>
    </source>
</evidence>
<dbReference type="OrthoDB" id="9790931at2"/>
<evidence type="ECO:0000256" key="2">
    <source>
        <dbReference type="SAM" id="Coils"/>
    </source>
</evidence>
<dbReference type="InterPro" id="IPR058592">
    <property type="entry name" value="Gtf3_C"/>
</dbReference>
<dbReference type="EMBL" id="AZGF01000032">
    <property type="protein sequence ID" value="KRM09934.1"/>
    <property type="molecule type" value="Genomic_DNA"/>
</dbReference>
<evidence type="ECO:0000256" key="1">
    <source>
        <dbReference type="ARBA" id="ARBA00022679"/>
    </source>
</evidence>
<keyword evidence="6" id="KW-1185">Reference proteome</keyword>
<reference evidence="5 6" key="1">
    <citation type="journal article" date="2015" name="Genome Announc.">
        <title>Expanding the biotechnology potential of lactobacilli through comparative genomics of 213 strains and associated genera.</title>
        <authorList>
            <person name="Sun Z."/>
            <person name="Harris H.M."/>
            <person name="McCann A."/>
            <person name="Guo C."/>
            <person name="Argimon S."/>
            <person name="Zhang W."/>
            <person name="Yang X."/>
            <person name="Jeffery I.B."/>
            <person name="Cooney J.C."/>
            <person name="Kagawa T.F."/>
            <person name="Liu W."/>
            <person name="Song Y."/>
            <person name="Salvetti E."/>
            <person name="Wrobel A."/>
            <person name="Rasinkangas P."/>
            <person name="Parkhill J."/>
            <person name="Rea M.C."/>
            <person name="O'Sullivan O."/>
            <person name="Ritari J."/>
            <person name="Douillard F.P."/>
            <person name="Paul Ross R."/>
            <person name="Yang R."/>
            <person name="Briner A.E."/>
            <person name="Felis G.E."/>
            <person name="de Vos W.M."/>
            <person name="Barrangou R."/>
            <person name="Klaenhammer T.R."/>
            <person name="Caufield P.W."/>
            <person name="Cui Y."/>
            <person name="Zhang H."/>
            <person name="O'Toole P.W."/>
        </authorList>
    </citation>
    <scope>NUCLEOTIDE SEQUENCE [LARGE SCALE GENOMIC DNA]</scope>
    <source>
        <strain evidence="5 6">DSM 5007</strain>
    </source>
</reference>
<dbReference type="InterPro" id="IPR058591">
    <property type="entry name" value="Gtf3_N"/>
</dbReference>
<dbReference type="GO" id="GO:0016740">
    <property type="term" value="F:transferase activity"/>
    <property type="evidence" value="ECO:0007669"/>
    <property type="project" value="UniProtKB-KW"/>
</dbReference>
<dbReference type="PIRSF" id="PIRSF007023">
    <property type="entry name" value="UDP-Galf_transf"/>
    <property type="match status" value="1"/>
</dbReference>
<dbReference type="eggNOG" id="COG0438">
    <property type="taxonomic scope" value="Bacteria"/>
</dbReference>
<feature type="domain" description="Glucosyltransferase 3-like C-terminal" evidence="4">
    <location>
        <begin position="172"/>
        <end position="329"/>
    </location>
</feature>
<evidence type="ECO:0000313" key="5">
    <source>
        <dbReference type="EMBL" id="KRM09934.1"/>
    </source>
</evidence>
<dbReference type="PATRIC" id="fig|1423807.3.peg.1508"/>
<keyword evidence="2" id="KW-0175">Coiled coil</keyword>
<dbReference type="AlphaFoldDB" id="A0A0R1VW26"/>
<dbReference type="Pfam" id="PF26337">
    <property type="entry name" value="Gtf3_C"/>
    <property type="match status" value="1"/>
</dbReference>
<accession>A0A0R1VW26</accession>
<evidence type="ECO:0000259" key="4">
    <source>
        <dbReference type="Pfam" id="PF26337"/>
    </source>
</evidence>
<feature type="domain" description="Glucosyltransferase 3-like N-terminal" evidence="3">
    <location>
        <begin position="2"/>
        <end position="148"/>
    </location>
</feature>
<dbReference type="Proteomes" id="UP000051820">
    <property type="component" value="Unassembled WGS sequence"/>
</dbReference>
<organism evidence="5 6">
    <name type="scientific">Paucilactobacillus suebicus DSM 5007 = KCTC 3549</name>
    <dbReference type="NCBI Taxonomy" id="1423807"/>
    <lineage>
        <taxon>Bacteria</taxon>
        <taxon>Bacillati</taxon>
        <taxon>Bacillota</taxon>
        <taxon>Bacilli</taxon>
        <taxon>Lactobacillales</taxon>
        <taxon>Lactobacillaceae</taxon>
        <taxon>Paucilactobacillus</taxon>
    </lineage>
</organism>
<name>A0A0R1VW26_9LACO</name>
<dbReference type="Pfam" id="PF26334">
    <property type="entry name" value="Gtf3_N"/>
    <property type="match status" value="1"/>
</dbReference>
<evidence type="ECO:0000313" key="6">
    <source>
        <dbReference type="Proteomes" id="UP000051820"/>
    </source>
</evidence>
<dbReference type="RefSeq" id="WP_010622584.1">
    <property type="nucleotide sequence ID" value="NZ_AZGF01000032.1"/>
</dbReference>
<protein>
    <submittedName>
        <fullName evidence="5">Beta-1,6-galactofuranosyltransferase</fullName>
    </submittedName>
</protein>
<dbReference type="STRING" id="1423807.FD16_GL001474"/>
<dbReference type="Gene3D" id="3.40.50.2000">
    <property type="entry name" value="Glycogen Phosphorylase B"/>
    <property type="match status" value="2"/>
</dbReference>